<feature type="region of interest" description="Disordered" evidence="1">
    <location>
        <begin position="1"/>
        <end position="81"/>
    </location>
</feature>
<name>A0A7J7QV33_PIPKU</name>
<organism evidence="2 3">
    <name type="scientific">Pipistrellus kuhlii</name>
    <name type="common">Kuhl's pipistrelle</name>
    <dbReference type="NCBI Taxonomy" id="59472"/>
    <lineage>
        <taxon>Eukaryota</taxon>
        <taxon>Metazoa</taxon>
        <taxon>Chordata</taxon>
        <taxon>Craniata</taxon>
        <taxon>Vertebrata</taxon>
        <taxon>Euteleostomi</taxon>
        <taxon>Mammalia</taxon>
        <taxon>Eutheria</taxon>
        <taxon>Laurasiatheria</taxon>
        <taxon>Chiroptera</taxon>
        <taxon>Yangochiroptera</taxon>
        <taxon>Vespertilionidae</taxon>
        <taxon>Pipistrellus</taxon>
    </lineage>
</organism>
<feature type="compositionally biased region" description="Gly residues" evidence="1">
    <location>
        <begin position="9"/>
        <end position="18"/>
    </location>
</feature>
<feature type="region of interest" description="Disordered" evidence="1">
    <location>
        <begin position="183"/>
        <end position="320"/>
    </location>
</feature>
<evidence type="ECO:0000313" key="2">
    <source>
        <dbReference type="EMBL" id="KAF6267696.1"/>
    </source>
</evidence>
<gene>
    <name evidence="2" type="ORF">mPipKuh1_017652</name>
</gene>
<evidence type="ECO:0000256" key="1">
    <source>
        <dbReference type="SAM" id="MobiDB-lite"/>
    </source>
</evidence>
<dbReference type="Proteomes" id="UP000558488">
    <property type="component" value="Unassembled WGS sequence"/>
</dbReference>
<feature type="compositionally biased region" description="Low complexity" evidence="1">
    <location>
        <begin position="183"/>
        <end position="200"/>
    </location>
</feature>
<evidence type="ECO:0000313" key="3">
    <source>
        <dbReference type="Proteomes" id="UP000558488"/>
    </source>
</evidence>
<comment type="caution">
    <text evidence="2">The sequence shown here is derived from an EMBL/GenBank/DDBJ whole genome shotgun (WGS) entry which is preliminary data.</text>
</comment>
<keyword evidence="3" id="KW-1185">Reference proteome</keyword>
<protein>
    <submittedName>
        <fullName evidence="2">Transmembrane protein 238</fullName>
    </submittedName>
</protein>
<proteinExistence type="predicted"/>
<keyword evidence="2" id="KW-0812">Transmembrane</keyword>
<dbReference type="AlphaFoldDB" id="A0A7J7QV33"/>
<accession>A0A7J7QV33</accession>
<feature type="compositionally biased region" description="Basic residues" evidence="1">
    <location>
        <begin position="234"/>
        <end position="250"/>
    </location>
</feature>
<feature type="compositionally biased region" description="Low complexity" evidence="1">
    <location>
        <begin position="19"/>
        <end position="30"/>
    </location>
</feature>
<reference evidence="2 3" key="1">
    <citation type="journal article" date="2020" name="Nature">
        <title>Six reference-quality genomes reveal evolution of bat adaptations.</title>
        <authorList>
            <person name="Jebb D."/>
            <person name="Huang Z."/>
            <person name="Pippel M."/>
            <person name="Hughes G.M."/>
            <person name="Lavrichenko K."/>
            <person name="Devanna P."/>
            <person name="Winkler S."/>
            <person name="Jermiin L.S."/>
            <person name="Skirmuntt E.C."/>
            <person name="Katzourakis A."/>
            <person name="Burkitt-Gray L."/>
            <person name="Ray D.A."/>
            <person name="Sullivan K.A.M."/>
            <person name="Roscito J.G."/>
            <person name="Kirilenko B.M."/>
            <person name="Davalos L.M."/>
            <person name="Corthals A.P."/>
            <person name="Power M.L."/>
            <person name="Jones G."/>
            <person name="Ransome R.D."/>
            <person name="Dechmann D.K.N."/>
            <person name="Locatelli A.G."/>
            <person name="Puechmaille S.J."/>
            <person name="Fedrigo O."/>
            <person name="Jarvis E.D."/>
            <person name="Hiller M."/>
            <person name="Vernes S.C."/>
            <person name="Myers E.W."/>
            <person name="Teeling E.C."/>
        </authorList>
    </citation>
    <scope>NUCLEOTIDE SEQUENCE [LARGE SCALE GENOMIC DNA]</scope>
    <source>
        <strain evidence="2">MPipKuh1</strain>
        <tissue evidence="2">Flight muscle</tissue>
    </source>
</reference>
<dbReference type="EMBL" id="JACAGB010000136">
    <property type="protein sequence ID" value="KAF6267696.1"/>
    <property type="molecule type" value="Genomic_DNA"/>
</dbReference>
<keyword evidence="2" id="KW-0472">Membrane</keyword>
<sequence length="320" mass="34147">MRKAEGGKHGAGGAGRGHAGSTRPPLTSSRRGSRRRKEAREGRGDAFNTDTHFRFLSGDARAPPPDPAPKAARRRSATSANFVRELRNSSAGDPKAFRGRSVVSGTVRLGFRRGQALSSAVHPLPLGWLTQRLAQAAGARPRLRRPAHLLGRAAGVREPAGLDPLVHRQHRDLPPGARARLRPAALGARPPGAQAVPPLVRARRRRPARARGQGRPPRPPRAPAGRRLPPRAPAARHARGRAGVRGRRPRLSPPRQSQGCPCEDRTETQLAPSRGLRTPPHQDAPCRLHKGLPPSSACLSGRAPPGRGGRLRGLGPATCT</sequence>